<dbReference type="InterPro" id="IPR020904">
    <property type="entry name" value="Sc_DH/Rdtase_CS"/>
</dbReference>
<evidence type="ECO:0000313" key="3">
    <source>
        <dbReference type="Proteomes" id="UP000031843"/>
    </source>
</evidence>
<name>A0A0C4Y2C3_9BURK</name>
<dbReference type="SUPFAM" id="SSF51735">
    <property type="entry name" value="NAD(P)-binding Rossmann-fold domains"/>
    <property type="match status" value="1"/>
</dbReference>
<keyword evidence="3" id="KW-1185">Reference proteome</keyword>
<comment type="similarity">
    <text evidence="1">Belongs to the short-chain dehydrogenases/reductases (SDR) family.</text>
</comment>
<dbReference type="GO" id="GO:0006633">
    <property type="term" value="P:fatty acid biosynthetic process"/>
    <property type="evidence" value="ECO:0007669"/>
    <property type="project" value="TreeGrafter"/>
</dbReference>
<evidence type="ECO:0000313" key="2">
    <source>
        <dbReference type="EMBL" id="AJG19272.1"/>
    </source>
</evidence>
<dbReference type="InterPro" id="IPR002347">
    <property type="entry name" value="SDR_fam"/>
</dbReference>
<dbReference type="CDD" id="cd05233">
    <property type="entry name" value="SDR_c"/>
    <property type="match status" value="1"/>
</dbReference>
<dbReference type="Gene3D" id="3.40.50.720">
    <property type="entry name" value="NAD(P)-binding Rossmann-like Domain"/>
    <property type="match status" value="1"/>
</dbReference>
<dbReference type="PRINTS" id="PR00080">
    <property type="entry name" value="SDRFAMILY"/>
</dbReference>
<gene>
    <name evidence="2" type="ORF">RR42_m1877</name>
</gene>
<dbReference type="PRINTS" id="PR00081">
    <property type="entry name" value="GDHRDH"/>
</dbReference>
<dbReference type="KEGG" id="cbw:RR42_m1877"/>
<dbReference type="EMBL" id="CP010536">
    <property type="protein sequence ID" value="AJG19272.1"/>
    <property type="molecule type" value="Genomic_DNA"/>
</dbReference>
<sequence>MTNRSNPGDSAPAARPPALPLDLPGRTVFVAGAGSAGPGWSIGRAASVTYARLGAQVCVVDRDAASAEETTALIRAEGGIAETFTGDVSVEAEVVRLFAAARERFGMVDVLHHNVGIGKTGGPMDTTADDLDRIHAVNVRSLLLASQQVLPDMVARGRGAIIAISSVAGMRYVGYPHLAYSVTKAAVTQFTRMLAQQYAPHGVRANTVVPGLIDTPRIATTVAKMFSGTSLDEARRARAAQVPMGRMGSAWDVAHACAFLASDAAAYVTGTELVVDGGITGKFV</sequence>
<dbReference type="STRING" id="68895.RR42_m1877"/>
<dbReference type="GO" id="GO:0004316">
    <property type="term" value="F:3-oxoacyl-[acyl-carrier-protein] reductase (NADPH) activity"/>
    <property type="evidence" value="ECO:0007669"/>
    <property type="project" value="UniProtKB-EC"/>
</dbReference>
<dbReference type="Pfam" id="PF13561">
    <property type="entry name" value="adh_short_C2"/>
    <property type="match status" value="1"/>
</dbReference>
<accession>A0A0C4Y2C3</accession>
<dbReference type="PROSITE" id="PS00061">
    <property type="entry name" value="ADH_SHORT"/>
    <property type="match status" value="1"/>
</dbReference>
<dbReference type="PANTHER" id="PTHR42760">
    <property type="entry name" value="SHORT-CHAIN DEHYDROGENASES/REDUCTASES FAMILY MEMBER"/>
    <property type="match status" value="1"/>
</dbReference>
<dbReference type="EC" id="1.1.1.100" evidence="2"/>
<protein>
    <submittedName>
        <fullName evidence="2">3-oxoacyl-[acyl-carrier protein] reductase</fullName>
        <ecNumber evidence="2">1.1.1.100</ecNumber>
    </submittedName>
</protein>
<dbReference type="FunFam" id="3.40.50.720:FF:000084">
    <property type="entry name" value="Short-chain dehydrogenase reductase"/>
    <property type="match status" value="1"/>
</dbReference>
<dbReference type="GO" id="GO:0048038">
    <property type="term" value="F:quinone binding"/>
    <property type="evidence" value="ECO:0007669"/>
    <property type="project" value="TreeGrafter"/>
</dbReference>
<dbReference type="InterPro" id="IPR036291">
    <property type="entry name" value="NAD(P)-bd_dom_sf"/>
</dbReference>
<keyword evidence="2" id="KW-0560">Oxidoreductase</keyword>
<dbReference type="Proteomes" id="UP000031843">
    <property type="component" value="Chromosome main"/>
</dbReference>
<reference evidence="2 3" key="1">
    <citation type="journal article" date="2015" name="Genome Announc.">
        <title>Complete Genome Sequence of Cupriavidus basilensis 4G11, Isolated from the Oak Ridge Field Research Center Site.</title>
        <authorList>
            <person name="Ray J."/>
            <person name="Waters R.J."/>
            <person name="Skerker J.M."/>
            <person name="Kuehl J.V."/>
            <person name="Price M.N."/>
            <person name="Huang J."/>
            <person name="Chakraborty R."/>
            <person name="Arkin A.P."/>
            <person name="Deutschbauer A."/>
        </authorList>
    </citation>
    <scope>NUCLEOTIDE SEQUENCE [LARGE SCALE GENOMIC DNA]</scope>
    <source>
        <strain evidence="2">4G11</strain>
    </source>
</reference>
<dbReference type="RefSeq" id="WP_052494549.1">
    <property type="nucleotide sequence ID" value="NZ_CP010536.1"/>
</dbReference>
<dbReference type="OrthoDB" id="9178657at2"/>
<organism evidence="2 3">
    <name type="scientific">Cupriavidus basilensis</name>
    <dbReference type="NCBI Taxonomy" id="68895"/>
    <lineage>
        <taxon>Bacteria</taxon>
        <taxon>Pseudomonadati</taxon>
        <taxon>Pseudomonadota</taxon>
        <taxon>Betaproteobacteria</taxon>
        <taxon>Burkholderiales</taxon>
        <taxon>Burkholderiaceae</taxon>
        <taxon>Cupriavidus</taxon>
    </lineage>
</organism>
<dbReference type="AlphaFoldDB" id="A0A0C4Y2C3"/>
<evidence type="ECO:0000256" key="1">
    <source>
        <dbReference type="ARBA" id="ARBA00006484"/>
    </source>
</evidence>
<dbReference type="PANTHER" id="PTHR42760:SF122">
    <property type="entry name" value="NAD(P)-BINDING PROTEIN"/>
    <property type="match status" value="1"/>
</dbReference>
<proteinExistence type="inferred from homology"/>